<dbReference type="Proteomes" id="UP001150538">
    <property type="component" value="Unassembled WGS sequence"/>
</dbReference>
<evidence type="ECO:0000256" key="1">
    <source>
        <dbReference type="ARBA" id="ARBA00022658"/>
    </source>
</evidence>
<gene>
    <name evidence="5" type="ORF">H4219_005165</name>
</gene>
<feature type="domain" description="Ras-GEF" evidence="4">
    <location>
        <begin position="226"/>
        <end position="468"/>
    </location>
</feature>
<evidence type="ECO:0000313" key="6">
    <source>
        <dbReference type="Proteomes" id="UP001150538"/>
    </source>
</evidence>
<dbReference type="InterPro" id="IPR023578">
    <property type="entry name" value="Ras_GEF_dom_sf"/>
</dbReference>
<sequence>MPNKTALHSPAISPAVLGEWCDGSANKASSSLSHSSTVRARHNAQCGCTEQKWAVSHSNKRQPPFPTAAPKEPSQEFPLDILSGPRSPYNVSWSQNHKNISSNTTTKSVPASFIFEKNKATLNKQMLASEPTQVVKVLQYFAHDVLVLPSPSSTPYGKQKPKGHAGLNEDGRPRIVPQPPLRTYIKAVDDDTAGQIPVSHMVCALTKQFLETTSAGINFCTIHLFPPPLVAYAIAYQGSLMFKRLTIEQIIDHLFTKTPERNVVAFVDNFNFLTRLVEKSILTYACAEQRADGISWWIQVAESLRSLGDYQHLKCIISALSTFPIHRLGMTWGCVSAYYRAKLEHLRVTVVSDTKNYHYYREEMGIRSQEVTRHCESDRSHKSSLTLRGVLRAFNNPTEDNRKKIPTDTASLARVETSELPKTKTIIPILATLQRDIIHIHEFDKVNSATNSEAEESTFDLTCANGHGGHTRRPVSLLLSQNPINLLNNLLVCPRYSLVPSKNTLEMLFPARRIDVDAALSKNVEKGFLTRMELMTYTSFQQQERVQDRLWNFVSRDAKLKPKLEPLYSFITSMLAPARRKTKRSLGTLFQYSKNANSVRFDASYDAILDSIPHNFGIRVAILSLMAQDAMFSEPWVSEKEIDTLSYSREPSARKHKSPSPIALQPLCIKVPSQYAERHIESPQYTSSTAVPRTPPISDGGSPTINSSPSTVYSGGDSMTFGSAPCKAVPNPRYSQASTLCSNFPLPSLTPKMPSMSSQSYYRKSIGDGLPGRCKESKKAHLSAMSSYRQAQSNGTSLPRRVGKVSSGISIDSAHKSMDTQKYKNVKSVTGNCHESYPNNAVPSRASEFKTPKHTNNISFNGTFRSSSKHHGPDRRVSSYSAGSHKAKPFWMNLHSEATTLYYPIDKPTQVQCPR</sequence>
<name>A0A9W7ZX96_9FUNG</name>
<dbReference type="InterPro" id="IPR036964">
    <property type="entry name" value="RASGEF_cat_dom_sf"/>
</dbReference>
<keyword evidence="6" id="KW-1185">Reference proteome</keyword>
<evidence type="ECO:0000313" key="5">
    <source>
        <dbReference type="EMBL" id="KAJ1913562.1"/>
    </source>
</evidence>
<dbReference type="GO" id="GO:0007265">
    <property type="term" value="P:Ras protein signal transduction"/>
    <property type="evidence" value="ECO:0007669"/>
    <property type="project" value="TreeGrafter"/>
</dbReference>
<proteinExistence type="predicted"/>
<dbReference type="PANTHER" id="PTHR23113">
    <property type="entry name" value="GUANINE NUCLEOTIDE EXCHANGE FACTOR"/>
    <property type="match status" value="1"/>
</dbReference>
<organism evidence="5 6">
    <name type="scientific">Mycoemilia scoparia</name>
    <dbReference type="NCBI Taxonomy" id="417184"/>
    <lineage>
        <taxon>Eukaryota</taxon>
        <taxon>Fungi</taxon>
        <taxon>Fungi incertae sedis</taxon>
        <taxon>Zoopagomycota</taxon>
        <taxon>Kickxellomycotina</taxon>
        <taxon>Kickxellomycetes</taxon>
        <taxon>Kickxellales</taxon>
        <taxon>Kickxellaceae</taxon>
        <taxon>Mycoemilia</taxon>
    </lineage>
</organism>
<dbReference type="InterPro" id="IPR008937">
    <property type="entry name" value="Ras-like_GEF"/>
</dbReference>
<evidence type="ECO:0000256" key="2">
    <source>
        <dbReference type="PROSITE-ProRule" id="PRU00168"/>
    </source>
</evidence>
<dbReference type="EMBL" id="JANBPU010000254">
    <property type="protein sequence ID" value="KAJ1913562.1"/>
    <property type="molecule type" value="Genomic_DNA"/>
</dbReference>
<keyword evidence="1 2" id="KW-0344">Guanine-nucleotide releasing factor</keyword>
<dbReference type="OrthoDB" id="546434at2759"/>
<feature type="compositionally biased region" description="Polar residues" evidence="3">
    <location>
        <begin position="701"/>
        <end position="713"/>
    </location>
</feature>
<dbReference type="PANTHER" id="PTHR23113:SF368">
    <property type="entry name" value="CELL DIVISION CONTROL PROTEIN 25"/>
    <property type="match status" value="1"/>
</dbReference>
<dbReference type="Gene3D" id="1.10.840.10">
    <property type="entry name" value="Ras guanine-nucleotide exchange factors catalytic domain"/>
    <property type="match status" value="1"/>
</dbReference>
<protein>
    <recommendedName>
        <fullName evidence="4">Ras-GEF domain-containing protein</fullName>
    </recommendedName>
</protein>
<dbReference type="GO" id="GO:0005085">
    <property type="term" value="F:guanyl-nucleotide exchange factor activity"/>
    <property type="evidence" value="ECO:0007669"/>
    <property type="project" value="UniProtKB-KW"/>
</dbReference>
<feature type="region of interest" description="Disordered" evidence="3">
    <location>
        <begin position="152"/>
        <end position="173"/>
    </location>
</feature>
<dbReference type="PROSITE" id="PS50009">
    <property type="entry name" value="RASGEF_CAT"/>
    <property type="match status" value="1"/>
</dbReference>
<dbReference type="GO" id="GO:0005886">
    <property type="term" value="C:plasma membrane"/>
    <property type="evidence" value="ECO:0007669"/>
    <property type="project" value="TreeGrafter"/>
</dbReference>
<comment type="caution">
    <text evidence="5">The sequence shown here is derived from an EMBL/GenBank/DDBJ whole genome shotgun (WGS) entry which is preliminary data.</text>
</comment>
<evidence type="ECO:0000256" key="3">
    <source>
        <dbReference type="SAM" id="MobiDB-lite"/>
    </source>
</evidence>
<dbReference type="SUPFAM" id="SSF48366">
    <property type="entry name" value="Ras GEF"/>
    <property type="match status" value="1"/>
</dbReference>
<dbReference type="InterPro" id="IPR001895">
    <property type="entry name" value="RASGEF_cat_dom"/>
</dbReference>
<dbReference type="SMART" id="SM00147">
    <property type="entry name" value="RasGEF"/>
    <property type="match status" value="1"/>
</dbReference>
<accession>A0A9W7ZX96</accession>
<feature type="region of interest" description="Disordered" evidence="3">
    <location>
        <begin position="838"/>
        <end position="881"/>
    </location>
</feature>
<reference evidence="5" key="1">
    <citation type="submission" date="2022-07" db="EMBL/GenBank/DDBJ databases">
        <title>Phylogenomic reconstructions and comparative analyses of Kickxellomycotina fungi.</title>
        <authorList>
            <person name="Reynolds N.K."/>
            <person name="Stajich J.E."/>
            <person name="Barry K."/>
            <person name="Grigoriev I.V."/>
            <person name="Crous P."/>
            <person name="Smith M.E."/>
        </authorList>
    </citation>
    <scope>NUCLEOTIDE SEQUENCE</scope>
    <source>
        <strain evidence="5">NBRC 100468</strain>
    </source>
</reference>
<feature type="compositionally biased region" description="Polar residues" evidence="3">
    <location>
        <begin position="854"/>
        <end position="866"/>
    </location>
</feature>
<feature type="region of interest" description="Disordered" evidence="3">
    <location>
        <begin position="681"/>
        <end position="713"/>
    </location>
</feature>
<evidence type="ECO:0000259" key="4">
    <source>
        <dbReference type="PROSITE" id="PS50009"/>
    </source>
</evidence>
<dbReference type="AlphaFoldDB" id="A0A9W7ZX96"/>
<dbReference type="Pfam" id="PF00617">
    <property type="entry name" value="RasGEF"/>
    <property type="match status" value="1"/>
</dbReference>